<reference evidence="1" key="1">
    <citation type="submission" date="2020-08" db="EMBL/GenBank/DDBJ databases">
        <title>Multicomponent nature underlies the extraordinary mechanical properties of spider dragline silk.</title>
        <authorList>
            <person name="Kono N."/>
            <person name="Nakamura H."/>
            <person name="Mori M."/>
            <person name="Yoshida Y."/>
            <person name="Ohtoshi R."/>
            <person name="Malay A.D."/>
            <person name="Moran D.A.P."/>
            <person name="Tomita M."/>
            <person name="Numata K."/>
            <person name="Arakawa K."/>
        </authorList>
    </citation>
    <scope>NUCLEOTIDE SEQUENCE</scope>
</reference>
<keyword evidence="2" id="KW-1185">Reference proteome</keyword>
<dbReference type="AlphaFoldDB" id="A0A8X6PQ18"/>
<sequence length="171" mass="19521">MSLKANGCAINTDFLSRKQTVFNRFYTPPQMFYIKGFYNNSYEMHVKNITYRASSYLSLKLFHTSTDQIMPPLPNLSATCGMAPRTLSRDGNFLAIRKTCIMHNLSMVLQTHMLRGPFTWARSLLTEAGKSGYGENNCCGVESDADGAMVHRLWRKVDSVVNSPMWKPFEW</sequence>
<organism evidence="1 2">
    <name type="scientific">Nephila pilipes</name>
    <name type="common">Giant wood spider</name>
    <name type="synonym">Nephila maculata</name>
    <dbReference type="NCBI Taxonomy" id="299642"/>
    <lineage>
        <taxon>Eukaryota</taxon>
        <taxon>Metazoa</taxon>
        <taxon>Ecdysozoa</taxon>
        <taxon>Arthropoda</taxon>
        <taxon>Chelicerata</taxon>
        <taxon>Arachnida</taxon>
        <taxon>Araneae</taxon>
        <taxon>Araneomorphae</taxon>
        <taxon>Entelegynae</taxon>
        <taxon>Araneoidea</taxon>
        <taxon>Nephilidae</taxon>
        <taxon>Nephila</taxon>
    </lineage>
</organism>
<dbReference type="Proteomes" id="UP000887013">
    <property type="component" value="Unassembled WGS sequence"/>
</dbReference>
<evidence type="ECO:0000313" key="1">
    <source>
        <dbReference type="EMBL" id="GFT75902.1"/>
    </source>
</evidence>
<dbReference type="EMBL" id="BMAW01070957">
    <property type="protein sequence ID" value="GFT75902.1"/>
    <property type="molecule type" value="Genomic_DNA"/>
</dbReference>
<accession>A0A8X6PQ18</accession>
<protein>
    <submittedName>
        <fullName evidence="1">Uncharacterized protein</fullName>
    </submittedName>
</protein>
<gene>
    <name evidence="1" type="ORF">NPIL_635461</name>
</gene>
<proteinExistence type="predicted"/>
<name>A0A8X6PQ18_NEPPI</name>
<comment type="caution">
    <text evidence="1">The sequence shown here is derived from an EMBL/GenBank/DDBJ whole genome shotgun (WGS) entry which is preliminary data.</text>
</comment>
<evidence type="ECO:0000313" key="2">
    <source>
        <dbReference type="Proteomes" id="UP000887013"/>
    </source>
</evidence>